<sequence>MESAAEQTSGNSTQRKDMLILESLALPGEITSATVGRFLNRKQNTLILAKCTVLSLFSYDDEIGKFNLVDHKNVFRQVFSIHTVPQSHRYVNI</sequence>
<proteinExistence type="predicted"/>
<organism evidence="1 2">
    <name type="scientific">Streblomastix strix</name>
    <dbReference type="NCBI Taxonomy" id="222440"/>
    <lineage>
        <taxon>Eukaryota</taxon>
        <taxon>Metamonada</taxon>
        <taxon>Preaxostyla</taxon>
        <taxon>Oxymonadida</taxon>
        <taxon>Streblomastigidae</taxon>
        <taxon>Streblomastix</taxon>
    </lineage>
</organism>
<reference evidence="1 2" key="1">
    <citation type="submission" date="2019-03" db="EMBL/GenBank/DDBJ databases">
        <title>Single cell metagenomics reveals metabolic interactions within the superorganism composed of flagellate Streblomastix strix and complex community of Bacteroidetes bacteria on its surface.</title>
        <authorList>
            <person name="Treitli S.C."/>
            <person name="Kolisko M."/>
            <person name="Husnik F."/>
            <person name="Keeling P."/>
            <person name="Hampl V."/>
        </authorList>
    </citation>
    <scope>NUCLEOTIDE SEQUENCE [LARGE SCALE GENOMIC DNA]</scope>
    <source>
        <strain evidence="1">ST1C</strain>
    </source>
</reference>
<accession>A0A5J4V399</accession>
<evidence type="ECO:0000313" key="1">
    <source>
        <dbReference type="EMBL" id="KAA6377004.1"/>
    </source>
</evidence>
<dbReference type="EMBL" id="SNRW01010119">
    <property type="protein sequence ID" value="KAA6377004.1"/>
    <property type="molecule type" value="Genomic_DNA"/>
</dbReference>
<comment type="caution">
    <text evidence="1">The sequence shown here is derived from an EMBL/GenBank/DDBJ whole genome shotgun (WGS) entry which is preliminary data.</text>
</comment>
<dbReference type="AlphaFoldDB" id="A0A5J4V399"/>
<gene>
    <name evidence="1" type="ORF">EZS28_027471</name>
</gene>
<dbReference type="Proteomes" id="UP000324800">
    <property type="component" value="Unassembled WGS sequence"/>
</dbReference>
<protein>
    <submittedName>
        <fullName evidence="1">Uncharacterized protein</fullName>
    </submittedName>
</protein>
<evidence type="ECO:0000313" key="2">
    <source>
        <dbReference type="Proteomes" id="UP000324800"/>
    </source>
</evidence>
<name>A0A5J4V399_9EUKA</name>